<dbReference type="CDD" id="cd07385">
    <property type="entry name" value="MPP_YkuE_C"/>
    <property type="match status" value="1"/>
</dbReference>
<dbReference type="Pfam" id="PF00149">
    <property type="entry name" value="Metallophos"/>
    <property type="match status" value="1"/>
</dbReference>
<dbReference type="GeneID" id="86196216"/>
<dbReference type="PANTHER" id="PTHR31302">
    <property type="entry name" value="TRANSMEMBRANE PROTEIN WITH METALLOPHOSPHOESTERASE DOMAIN-RELATED"/>
    <property type="match status" value="1"/>
</dbReference>
<dbReference type="InterPro" id="IPR051158">
    <property type="entry name" value="Metallophosphoesterase_sf"/>
</dbReference>
<gene>
    <name evidence="2" type="ORF">JJQ58_01430</name>
</gene>
<keyword evidence="3" id="KW-1185">Reference proteome</keyword>
<dbReference type="PANTHER" id="PTHR31302:SF25">
    <property type="entry name" value="PHOSPHOESTERASE"/>
    <property type="match status" value="1"/>
</dbReference>
<dbReference type="SUPFAM" id="SSF56300">
    <property type="entry name" value="Metallo-dependent phosphatases"/>
    <property type="match status" value="1"/>
</dbReference>
<reference evidence="2 3" key="1">
    <citation type="submission" date="2021-05" db="EMBL/GenBank/DDBJ databases">
        <title>Staphylococcus fleurettii isolated from lake water in First Nation community in Manitoba, Canada.</title>
        <authorList>
            <person name="Bashar S."/>
            <person name="Murdock A."/>
            <person name="Patidar R."/>
            <person name="Golding G."/>
            <person name="Farenhorst A."/>
            <person name="Kumar A."/>
        </authorList>
    </citation>
    <scope>NUCLEOTIDE SEQUENCE [LARGE SCALE GENOMIC DNA]</scope>
    <source>
        <strain evidence="2 3">SF002</strain>
    </source>
</reference>
<organism evidence="2 3">
    <name type="scientific">Mammaliicoccus fleurettii</name>
    <dbReference type="NCBI Taxonomy" id="150056"/>
    <lineage>
        <taxon>Bacteria</taxon>
        <taxon>Bacillati</taxon>
        <taxon>Bacillota</taxon>
        <taxon>Bacilli</taxon>
        <taxon>Bacillales</taxon>
        <taxon>Staphylococcaceae</taxon>
        <taxon>Mammaliicoccus</taxon>
    </lineage>
</organism>
<evidence type="ECO:0000259" key="1">
    <source>
        <dbReference type="Pfam" id="PF00149"/>
    </source>
</evidence>
<accession>A0ABS5ML73</accession>
<comment type="caution">
    <text evidence="2">The sequence shown here is derived from an EMBL/GenBank/DDBJ whole genome shotgun (WGS) entry which is preliminary data.</text>
</comment>
<dbReference type="RefSeq" id="WP_078356783.1">
    <property type="nucleotide sequence ID" value="NZ_JAAQPD010000010.1"/>
</dbReference>
<proteinExistence type="predicted"/>
<evidence type="ECO:0000313" key="2">
    <source>
        <dbReference type="EMBL" id="MBS3696141.1"/>
    </source>
</evidence>
<dbReference type="InterPro" id="IPR004843">
    <property type="entry name" value="Calcineurin-like_PHP"/>
</dbReference>
<dbReference type="EMBL" id="JAGXBM010000001">
    <property type="protein sequence ID" value="MBS3696141.1"/>
    <property type="molecule type" value="Genomic_DNA"/>
</dbReference>
<evidence type="ECO:0000313" key="3">
    <source>
        <dbReference type="Proteomes" id="UP000681586"/>
    </source>
</evidence>
<feature type="domain" description="Calcineurin-like phosphoesterase" evidence="1">
    <location>
        <begin position="25"/>
        <end position="191"/>
    </location>
</feature>
<dbReference type="Gene3D" id="3.60.21.10">
    <property type="match status" value="1"/>
</dbReference>
<protein>
    <submittedName>
        <fullName evidence="2">Metallophosphoesterase</fullName>
    </submittedName>
</protein>
<name>A0ABS5ML73_9STAP</name>
<sequence>MKFHFPNSKIKLVTHSLQSNLSTNLKIVHISDLHLGYYSTLEDLHQLVLLINKQEADIVCFTGDCFDNIKYASFDPYLVIPLFRTIQSKYGKFFVPGNHDYGSNGIQIVLNIIKKSGFQLLLNDYYKIVTPAGNILIHGIDDICFGQPNFNSSFQLADGPIAYRIGLMHEPDKVKLLDPNIDLVLSGHTHGGQVRVPKIGALYTPTFGKKYIQGLYHIRRQQHLFVNKGIGMTRLPIRIFCSPEIGIFNIKAKKSRT</sequence>
<dbReference type="Proteomes" id="UP000681586">
    <property type="component" value="Unassembled WGS sequence"/>
</dbReference>
<dbReference type="InterPro" id="IPR029052">
    <property type="entry name" value="Metallo-depent_PP-like"/>
</dbReference>